<dbReference type="eggNOG" id="COG0784">
    <property type="taxonomic scope" value="Bacteria"/>
</dbReference>
<accession>A9D9Y7</accession>
<reference evidence="3 4" key="2">
    <citation type="submission" date="2012-06" db="EMBL/GenBank/DDBJ databases">
        <authorList>
            <person name="Fiebig A."/>
        </authorList>
    </citation>
    <scope>NUCLEOTIDE SEQUENCE [LARGE SCALE GENOMIC DNA]</scope>
    <source>
        <strain evidence="3 4">DFL-43</strain>
    </source>
</reference>
<protein>
    <submittedName>
        <fullName evidence="3">CheY-like receiver</fullName>
    </submittedName>
</protein>
<dbReference type="AlphaFoldDB" id="A9D9Y7"/>
<reference evidence="3 4" key="1">
    <citation type="submission" date="2007-10" db="EMBL/GenBank/DDBJ databases">
        <authorList>
            <person name="Wagner-Dobler I."/>
            <person name="Ferriera S."/>
            <person name="Johnson J."/>
            <person name="Kravitz S."/>
            <person name="Beeson K."/>
            <person name="Sutton G."/>
            <person name="Rogers Y.-H."/>
            <person name="Friedman R."/>
            <person name="Frazier M."/>
            <person name="Venter J.C."/>
        </authorList>
    </citation>
    <scope>NUCLEOTIDE SEQUENCE [LARGE SCALE GENOMIC DNA]</scope>
    <source>
        <strain evidence="3 4">DFL-43</strain>
    </source>
</reference>
<organism evidence="3 4">
    <name type="scientific">Hoeflea phototrophica (strain DSM 17068 / NCIMB 14078 / DFL-43)</name>
    <dbReference type="NCBI Taxonomy" id="411684"/>
    <lineage>
        <taxon>Bacteria</taxon>
        <taxon>Pseudomonadati</taxon>
        <taxon>Pseudomonadota</taxon>
        <taxon>Alphaproteobacteria</taxon>
        <taxon>Hyphomicrobiales</taxon>
        <taxon>Rhizobiaceae</taxon>
        <taxon>Hoeflea</taxon>
    </lineage>
</organism>
<dbReference type="Pfam" id="PF00072">
    <property type="entry name" value="Response_reg"/>
    <property type="match status" value="1"/>
</dbReference>
<dbReference type="SUPFAM" id="SSF52172">
    <property type="entry name" value="CheY-like"/>
    <property type="match status" value="1"/>
</dbReference>
<keyword evidence="1" id="KW-0597">Phosphoprotein</keyword>
<dbReference type="EMBL" id="ABIA03000002">
    <property type="protein sequence ID" value="EDQ33005.1"/>
    <property type="molecule type" value="Genomic_DNA"/>
</dbReference>
<feature type="domain" description="Response regulatory" evidence="2">
    <location>
        <begin position="10"/>
        <end position="128"/>
    </location>
</feature>
<comment type="caution">
    <text evidence="3">The sequence shown here is derived from an EMBL/GenBank/DDBJ whole genome shotgun (WGS) entry which is preliminary data.</text>
</comment>
<evidence type="ECO:0000259" key="2">
    <source>
        <dbReference type="PROSITE" id="PS50110"/>
    </source>
</evidence>
<keyword evidence="4" id="KW-1185">Reference proteome</keyword>
<dbReference type="InterPro" id="IPR011006">
    <property type="entry name" value="CheY-like_superfamily"/>
</dbReference>
<sequence>MNMNSNNLTSILLVDDDPIEYTIWKRKLESFERPELRLEHVGDIDAAINRITEGGVDLIFLDNRLSPAQDFRDTAPRLRKAGYTGPIGIISSDISGAYFREFREFGVDFRVGKDEIDANMIAFIIAEYTRSQLSEVCAEDLR</sequence>
<dbReference type="RefSeq" id="WP_007197509.1">
    <property type="nucleotide sequence ID" value="NZ_CM002917.1"/>
</dbReference>
<evidence type="ECO:0000313" key="3">
    <source>
        <dbReference type="EMBL" id="EDQ33005.1"/>
    </source>
</evidence>
<evidence type="ECO:0000256" key="1">
    <source>
        <dbReference type="PROSITE-ProRule" id="PRU00169"/>
    </source>
</evidence>
<evidence type="ECO:0000313" key="4">
    <source>
        <dbReference type="Proteomes" id="UP000004291"/>
    </source>
</evidence>
<dbReference type="InterPro" id="IPR001789">
    <property type="entry name" value="Sig_transdc_resp-reg_receiver"/>
</dbReference>
<dbReference type="Gene3D" id="3.40.50.2300">
    <property type="match status" value="1"/>
</dbReference>
<feature type="modified residue" description="4-aspartylphosphate" evidence="1">
    <location>
        <position position="62"/>
    </location>
</feature>
<dbReference type="GO" id="GO:0000160">
    <property type="term" value="P:phosphorelay signal transduction system"/>
    <property type="evidence" value="ECO:0007669"/>
    <property type="project" value="InterPro"/>
</dbReference>
<dbReference type="STRING" id="411684.HPDFL43_08649"/>
<name>A9D9Y7_HOEPD</name>
<gene>
    <name evidence="3" type="ORF">HPDFL43_08649</name>
</gene>
<dbReference type="Proteomes" id="UP000004291">
    <property type="component" value="Chromosome"/>
</dbReference>
<dbReference type="OrthoDB" id="8115605at2"/>
<proteinExistence type="predicted"/>
<dbReference type="PROSITE" id="PS50110">
    <property type="entry name" value="RESPONSE_REGULATORY"/>
    <property type="match status" value="1"/>
</dbReference>
<dbReference type="HOGENOM" id="CLU_1785329_0_0_5"/>